<proteinExistence type="inferred from homology"/>
<dbReference type="Proteomes" id="UP001142078">
    <property type="component" value="Unassembled WGS sequence"/>
</dbReference>
<organism evidence="7 8">
    <name type="scientific">Anaerosalibacter massiliensis</name>
    <dbReference type="NCBI Taxonomy" id="1347392"/>
    <lineage>
        <taxon>Bacteria</taxon>
        <taxon>Bacillati</taxon>
        <taxon>Bacillota</taxon>
        <taxon>Tissierellia</taxon>
        <taxon>Tissierellales</taxon>
        <taxon>Sporanaerobacteraceae</taxon>
        <taxon>Anaerosalibacter</taxon>
    </lineage>
</organism>
<dbReference type="CDD" id="cd03230">
    <property type="entry name" value="ABC_DR_subfamily_A"/>
    <property type="match status" value="1"/>
</dbReference>
<dbReference type="InterPro" id="IPR003439">
    <property type="entry name" value="ABC_transporter-like_ATP-bd"/>
</dbReference>
<dbReference type="SMART" id="SM00382">
    <property type="entry name" value="AAA"/>
    <property type="match status" value="1"/>
</dbReference>
<protein>
    <submittedName>
        <fullName evidence="7">ABC transporter ATP-binding protein</fullName>
    </submittedName>
</protein>
<dbReference type="AlphaFoldDB" id="A0A9X2S7C1"/>
<dbReference type="RefSeq" id="WP_075052090.1">
    <property type="nucleotide sequence ID" value="NZ_CABKTM010000007.1"/>
</dbReference>
<evidence type="ECO:0000256" key="1">
    <source>
        <dbReference type="ARBA" id="ARBA00005417"/>
    </source>
</evidence>
<sequence length="293" mass="33007">MNDLNLIINTGEIYGLLGHNGAGKTTALRLMLGLMATTSGEISVFGLNPIEKGRQIRAKCGVLSEHVGLYEPLTVYENLKYYSEIYGITKNEYDKRMDELLELFEISDKKHSPIKGFSTGMKKKVALIRAILHNPPIVLLDEPTNGLDPVSIEKLRETILDLSEKYGTTFIITTHNLDEVVRTCDKISILKHGKDIVTKTIQELEMESQLNVIIQSTQNLENLSNEIEQTMKSIKSIINYELSKNEILITTEKNVTSEVIKKLSIKNINIENVITKSTGLLDLYMKVESDSYE</sequence>
<dbReference type="Gene3D" id="3.40.50.300">
    <property type="entry name" value="P-loop containing nucleotide triphosphate hydrolases"/>
    <property type="match status" value="1"/>
</dbReference>
<accession>A0A9X2S7C1</accession>
<comment type="caution">
    <text evidence="7">The sequence shown here is derived from an EMBL/GenBank/DDBJ whole genome shotgun (WGS) entry which is preliminary data.</text>
</comment>
<dbReference type="Pfam" id="PF00005">
    <property type="entry name" value="ABC_tran"/>
    <property type="match status" value="1"/>
</dbReference>
<dbReference type="InterPro" id="IPR027417">
    <property type="entry name" value="P-loop_NTPase"/>
</dbReference>
<feature type="coiled-coil region" evidence="5">
    <location>
        <begin position="206"/>
        <end position="233"/>
    </location>
</feature>
<evidence type="ECO:0000256" key="3">
    <source>
        <dbReference type="ARBA" id="ARBA00022741"/>
    </source>
</evidence>
<keyword evidence="4 7" id="KW-0067">ATP-binding</keyword>
<evidence type="ECO:0000313" key="8">
    <source>
        <dbReference type="Proteomes" id="UP001142078"/>
    </source>
</evidence>
<keyword evidence="2" id="KW-0813">Transport</keyword>
<dbReference type="InterPro" id="IPR003593">
    <property type="entry name" value="AAA+_ATPase"/>
</dbReference>
<comment type="similarity">
    <text evidence="1">Belongs to the ABC transporter superfamily.</text>
</comment>
<dbReference type="PANTHER" id="PTHR42711:SF5">
    <property type="entry name" value="ABC TRANSPORTER ATP-BINDING PROTEIN NATA"/>
    <property type="match status" value="1"/>
</dbReference>
<dbReference type="InterPro" id="IPR050763">
    <property type="entry name" value="ABC_transporter_ATP-binding"/>
</dbReference>
<evidence type="ECO:0000259" key="6">
    <source>
        <dbReference type="PROSITE" id="PS50893"/>
    </source>
</evidence>
<dbReference type="PANTHER" id="PTHR42711">
    <property type="entry name" value="ABC TRANSPORTER ATP-BINDING PROTEIN"/>
    <property type="match status" value="1"/>
</dbReference>
<dbReference type="EMBL" id="JANJZL010000007">
    <property type="protein sequence ID" value="MCR2044597.1"/>
    <property type="molecule type" value="Genomic_DNA"/>
</dbReference>
<evidence type="ECO:0000313" key="7">
    <source>
        <dbReference type="EMBL" id="MCR2044597.1"/>
    </source>
</evidence>
<evidence type="ECO:0000256" key="2">
    <source>
        <dbReference type="ARBA" id="ARBA00022448"/>
    </source>
</evidence>
<feature type="domain" description="ABC transporter" evidence="6">
    <location>
        <begin position="1"/>
        <end position="217"/>
    </location>
</feature>
<dbReference type="SUPFAM" id="SSF52540">
    <property type="entry name" value="P-loop containing nucleoside triphosphate hydrolases"/>
    <property type="match status" value="1"/>
</dbReference>
<evidence type="ECO:0000256" key="4">
    <source>
        <dbReference type="ARBA" id="ARBA00022840"/>
    </source>
</evidence>
<dbReference type="GO" id="GO:0016887">
    <property type="term" value="F:ATP hydrolysis activity"/>
    <property type="evidence" value="ECO:0007669"/>
    <property type="project" value="InterPro"/>
</dbReference>
<keyword evidence="3" id="KW-0547">Nucleotide-binding</keyword>
<evidence type="ECO:0000256" key="5">
    <source>
        <dbReference type="SAM" id="Coils"/>
    </source>
</evidence>
<reference evidence="7" key="1">
    <citation type="submission" date="2022-07" db="EMBL/GenBank/DDBJ databases">
        <title>Enhanced cultured diversity of the mouse gut microbiota enables custom-made synthetic communities.</title>
        <authorList>
            <person name="Afrizal A."/>
        </authorList>
    </citation>
    <scope>NUCLEOTIDE SEQUENCE</scope>
    <source>
        <strain evidence="7">DSM 29482</strain>
    </source>
</reference>
<dbReference type="GO" id="GO:0005524">
    <property type="term" value="F:ATP binding"/>
    <property type="evidence" value="ECO:0007669"/>
    <property type="project" value="UniProtKB-KW"/>
</dbReference>
<gene>
    <name evidence="7" type="ORF">NSA23_10790</name>
</gene>
<dbReference type="PROSITE" id="PS50893">
    <property type="entry name" value="ABC_TRANSPORTER_2"/>
    <property type="match status" value="1"/>
</dbReference>
<name>A0A9X2S7C1_9FIRM</name>
<keyword evidence="8" id="KW-1185">Reference proteome</keyword>
<keyword evidence="5" id="KW-0175">Coiled coil</keyword>